<evidence type="ECO:0000256" key="4">
    <source>
        <dbReference type="ARBA" id="ARBA00022801"/>
    </source>
</evidence>
<comment type="cofactor">
    <cofactor evidence="1">
        <name>Mg(2+)</name>
        <dbReference type="ChEBI" id="CHEBI:18420"/>
    </cofactor>
</comment>
<dbReference type="Pfam" id="PF00293">
    <property type="entry name" value="NUDIX"/>
    <property type="match status" value="1"/>
</dbReference>
<dbReference type="STRING" id="411473.RUMCAL_01255"/>
<evidence type="ECO:0000256" key="5">
    <source>
        <dbReference type="ARBA" id="ARBA00022842"/>
    </source>
</evidence>
<evidence type="ECO:0000256" key="2">
    <source>
        <dbReference type="ARBA" id="ARBA00005582"/>
    </source>
</evidence>
<dbReference type="GO" id="GO:0016818">
    <property type="term" value="F:hydrolase activity, acting on acid anhydrides, in phosphorus-containing anhydrides"/>
    <property type="evidence" value="ECO:0007669"/>
    <property type="project" value="TreeGrafter"/>
</dbReference>
<sequence length="138" mass="15869">MRCKTYEINALKNYKYVVILSESHGKMILSRHKERTTWETQGGHIEAGETPLEAAKRELFEESGAVDFDIEPICDYRAWDENTLHGANGVVFHAVIRQFSDIPESEMAERKAFSSLPDNLTYPAITPVLFQFLFDREL</sequence>
<dbReference type="PANTHER" id="PTHR43758:SF8">
    <property type="entry name" value="8-OXO-DGTP DIPHOSPHATASE YTKD-RELATED"/>
    <property type="match status" value="1"/>
</dbReference>
<evidence type="ECO:0000256" key="1">
    <source>
        <dbReference type="ARBA" id="ARBA00001946"/>
    </source>
</evidence>
<evidence type="ECO:0000256" key="6">
    <source>
        <dbReference type="RuleBase" id="RU003476"/>
    </source>
</evidence>
<dbReference type="Gene3D" id="3.90.79.10">
    <property type="entry name" value="Nucleoside Triphosphate Pyrophosphohydrolase"/>
    <property type="match status" value="1"/>
</dbReference>
<dbReference type="CDD" id="cd04665">
    <property type="entry name" value="NUDIX_RppH"/>
    <property type="match status" value="1"/>
</dbReference>
<dbReference type="OrthoDB" id="9131041at2"/>
<dbReference type="InterPro" id="IPR000086">
    <property type="entry name" value="NUDIX_hydrolase_dom"/>
</dbReference>
<dbReference type="eggNOG" id="COG1051">
    <property type="taxonomic scope" value="Bacteria"/>
</dbReference>
<dbReference type="InterPro" id="IPR014078">
    <property type="entry name" value="Nudix_YtkD"/>
</dbReference>
<reference evidence="8 9" key="1">
    <citation type="submission" date="2013-07" db="EMBL/GenBank/DDBJ databases">
        <authorList>
            <person name="Weinstock G."/>
            <person name="Sodergren E."/>
            <person name="Wylie T."/>
            <person name="Fulton L."/>
            <person name="Fulton R."/>
            <person name="Fronick C."/>
            <person name="O'Laughlin M."/>
            <person name="Godfrey J."/>
            <person name="Miner T."/>
            <person name="Herter B."/>
            <person name="Appelbaum E."/>
            <person name="Cordes M."/>
            <person name="Lek S."/>
            <person name="Wollam A."/>
            <person name="Pepin K.H."/>
            <person name="Palsikar V.B."/>
            <person name="Mitreva M."/>
            <person name="Wilson R.K."/>
        </authorList>
    </citation>
    <scope>NUCLEOTIDE SEQUENCE [LARGE SCALE GENOMIC DNA]</scope>
    <source>
        <strain evidence="8 9">ATCC 27760</strain>
    </source>
</reference>
<keyword evidence="4 6" id="KW-0378">Hydrolase</keyword>
<name>U2M3P5_9FIRM</name>
<feature type="domain" description="Nudix hydrolase" evidence="7">
    <location>
        <begin position="10"/>
        <end position="133"/>
    </location>
</feature>
<evidence type="ECO:0000256" key="3">
    <source>
        <dbReference type="ARBA" id="ARBA00022723"/>
    </source>
</evidence>
<dbReference type="PATRIC" id="fig|411473.3.peg.1021"/>
<comment type="caution">
    <text evidence="8">The sequence shown here is derived from an EMBL/GenBank/DDBJ whole genome shotgun (WGS) entry which is preliminary data.</text>
</comment>
<evidence type="ECO:0000259" key="7">
    <source>
        <dbReference type="PROSITE" id="PS51462"/>
    </source>
</evidence>
<evidence type="ECO:0000313" key="8">
    <source>
        <dbReference type="EMBL" id="ERJ96374.1"/>
    </source>
</evidence>
<dbReference type="SUPFAM" id="SSF55811">
    <property type="entry name" value="Nudix"/>
    <property type="match status" value="1"/>
</dbReference>
<dbReference type="RefSeq" id="WP_021682715.1">
    <property type="nucleotide sequence ID" value="NZ_KI260437.1"/>
</dbReference>
<dbReference type="PROSITE" id="PS00893">
    <property type="entry name" value="NUDIX_BOX"/>
    <property type="match status" value="1"/>
</dbReference>
<dbReference type="PRINTS" id="PR00502">
    <property type="entry name" value="NUDIXFAMILY"/>
</dbReference>
<dbReference type="InterPro" id="IPR020084">
    <property type="entry name" value="NUDIX_hydrolase_CS"/>
</dbReference>
<keyword evidence="5" id="KW-0460">Magnesium</keyword>
<dbReference type="PROSITE" id="PS51462">
    <property type="entry name" value="NUDIX"/>
    <property type="match status" value="1"/>
</dbReference>
<organism evidence="8 9">
    <name type="scientific">Ruminococcus callidus ATCC 27760</name>
    <dbReference type="NCBI Taxonomy" id="411473"/>
    <lineage>
        <taxon>Bacteria</taxon>
        <taxon>Bacillati</taxon>
        <taxon>Bacillota</taxon>
        <taxon>Clostridia</taxon>
        <taxon>Eubacteriales</taxon>
        <taxon>Oscillospiraceae</taxon>
        <taxon>Ruminococcus</taxon>
    </lineage>
</organism>
<dbReference type="GO" id="GO:0005737">
    <property type="term" value="C:cytoplasm"/>
    <property type="evidence" value="ECO:0007669"/>
    <property type="project" value="TreeGrafter"/>
</dbReference>
<proteinExistence type="inferred from homology"/>
<keyword evidence="3" id="KW-0479">Metal-binding</keyword>
<dbReference type="GO" id="GO:0046872">
    <property type="term" value="F:metal ion binding"/>
    <property type="evidence" value="ECO:0007669"/>
    <property type="project" value="UniProtKB-KW"/>
</dbReference>
<gene>
    <name evidence="8" type="ORF">RUMCAL_01255</name>
</gene>
<keyword evidence="9" id="KW-1185">Reference proteome</keyword>
<dbReference type="AlphaFoldDB" id="U2M3P5"/>
<dbReference type="PANTHER" id="PTHR43758">
    <property type="entry name" value="7,8-DIHYDRO-8-OXOGUANINE TRIPHOSPHATASE"/>
    <property type="match status" value="1"/>
</dbReference>
<dbReference type="Proteomes" id="UP000016662">
    <property type="component" value="Unassembled WGS sequence"/>
</dbReference>
<protein>
    <submittedName>
        <fullName evidence="8">Hydrolase, NUDIX family</fullName>
    </submittedName>
</protein>
<comment type="similarity">
    <text evidence="2 6">Belongs to the Nudix hydrolase family.</text>
</comment>
<dbReference type="InterPro" id="IPR015797">
    <property type="entry name" value="NUDIX_hydrolase-like_dom_sf"/>
</dbReference>
<dbReference type="HOGENOM" id="CLU_127485_0_0_9"/>
<dbReference type="EMBL" id="AWVF01000159">
    <property type="protein sequence ID" value="ERJ96374.1"/>
    <property type="molecule type" value="Genomic_DNA"/>
</dbReference>
<accession>U2M3P5</accession>
<dbReference type="InterPro" id="IPR020476">
    <property type="entry name" value="Nudix_hydrolase"/>
</dbReference>
<evidence type="ECO:0000313" key="9">
    <source>
        <dbReference type="Proteomes" id="UP000016662"/>
    </source>
</evidence>